<sequence>MTLNVSLALQRFDHSFGQLQLSRDDSIQEAEERRPDVARNEAGSDSVSVRRAAAFQAVAVEETFQLSLAVTTREGDVVTIDLSRSDQADAAALAVANDSGQGVALQSSRQQESEIHFSVEGNLNRQERKSLAKLIHKLDKLADKFVAGDSQGALKRLAKLGFNDRQLAGFSLEMGYERQVKAVSAYAETAAVSPLQSGDLTRAGALASEVQTLPEVDPAFLQRPGEDSAELAEGMVKLKAAGRDVPVDGEALDRLKAMITAAFEQRFGIG</sequence>
<dbReference type="KEGG" id="mcau:MIT9_P1450"/>
<protein>
    <submittedName>
        <fullName evidence="1">Uncharacterized protein</fullName>
    </submittedName>
</protein>
<gene>
    <name evidence="1" type="ORF">MIT9_P1450</name>
</gene>
<name>A0AAU9C2N5_9GAMM</name>
<keyword evidence="2" id="KW-1185">Reference proteome</keyword>
<dbReference type="EMBL" id="AP024714">
    <property type="protein sequence ID" value="BCX81868.1"/>
    <property type="molecule type" value="Genomic_DNA"/>
</dbReference>
<accession>A0AAU9C2N5</accession>
<evidence type="ECO:0000313" key="2">
    <source>
        <dbReference type="Proteomes" id="UP001321825"/>
    </source>
</evidence>
<dbReference type="Proteomes" id="UP001321825">
    <property type="component" value="Chromosome"/>
</dbReference>
<dbReference type="AlphaFoldDB" id="A0AAU9C2N5"/>
<proteinExistence type="predicted"/>
<evidence type="ECO:0000313" key="1">
    <source>
        <dbReference type="EMBL" id="BCX81868.1"/>
    </source>
</evidence>
<organism evidence="1 2">
    <name type="scientific">Methylomarinovum caldicuralii</name>
    <dbReference type="NCBI Taxonomy" id="438856"/>
    <lineage>
        <taxon>Bacteria</taxon>
        <taxon>Pseudomonadati</taxon>
        <taxon>Pseudomonadota</taxon>
        <taxon>Gammaproteobacteria</taxon>
        <taxon>Methylococcales</taxon>
        <taxon>Methylothermaceae</taxon>
        <taxon>Methylomarinovum</taxon>
    </lineage>
</organism>
<dbReference type="RefSeq" id="WP_317704294.1">
    <property type="nucleotide sequence ID" value="NZ_AP024714.1"/>
</dbReference>
<reference evidence="2" key="1">
    <citation type="journal article" date="2024" name="Int. J. Syst. Evol. Microbiol.">
        <title>Methylomarinovum tepidoasis sp. nov., a moderately thermophilic methanotroph of the family Methylothermaceae isolated from a deep-sea hydrothermal field.</title>
        <authorList>
            <person name="Hirayama H."/>
            <person name="Takaki Y."/>
            <person name="Abe M."/>
            <person name="Miyazaki M."/>
            <person name="Uematsu K."/>
            <person name="Matsui Y."/>
            <person name="Takai K."/>
        </authorList>
    </citation>
    <scope>NUCLEOTIDE SEQUENCE [LARGE SCALE GENOMIC DNA]</scope>
    <source>
        <strain evidence="2">IT-9</strain>
    </source>
</reference>